<name>A0AAW2R504_SESRA</name>
<proteinExistence type="predicted"/>
<reference evidence="1" key="2">
    <citation type="journal article" date="2024" name="Plant">
        <title>Genomic evolution and insights into agronomic trait innovations of Sesamum species.</title>
        <authorList>
            <person name="Miao H."/>
            <person name="Wang L."/>
            <person name="Qu L."/>
            <person name="Liu H."/>
            <person name="Sun Y."/>
            <person name="Le M."/>
            <person name="Wang Q."/>
            <person name="Wei S."/>
            <person name="Zheng Y."/>
            <person name="Lin W."/>
            <person name="Duan Y."/>
            <person name="Cao H."/>
            <person name="Xiong S."/>
            <person name="Wang X."/>
            <person name="Wei L."/>
            <person name="Li C."/>
            <person name="Ma Q."/>
            <person name="Ju M."/>
            <person name="Zhao R."/>
            <person name="Li G."/>
            <person name="Mu C."/>
            <person name="Tian Q."/>
            <person name="Mei H."/>
            <person name="Zhang T."/>
            <person name="Gao T."/>
            <person name="Zhang H."/>
        </authorList>
    </citation>
    <scope>NUCLEOTIDE SEQUENCE</scope>
    <source>
        <strain evidence="1">G02</strain>
    </source>
</reference>
<protein>
    <submittedName>
        <fullName evidence="1">Uncharacterized protein</fullName>
    </submittedName>
</protein>
<comment type="caution">
    <text evidence="1">The sequence shown here is derived from an EMBL/GenBank/DDBJ whole genome shotgun (WGS) entry which is preliminary data.</text>
</comment>
<evidence type="ECO:0000313" key="1">
    <source>
        <dbReference type="EMBL" id="KAL0375130.1"/>
    </source>
</evidence>
<sequence>MEAIGRYQHVEKDLKKPYKEAAGQAEEVRKVADQARLNFPNTDKGHRYLEAYYASHLLKYEKSMGFQQEVAKIAEHFLEDGFLVRNISWLRATEVPTFLSFDATVDSAPNPFANSSAPATQSPSD</sequence>
<accession>A0AAW2R504</accession>
<reference evidence="1" key="1">
    <citation type="submission" date="2020-06" db="EMBL/GenBank/DDBJ databases">
        <authorList>
            <person name="Li T."/>
            <person name="Hu X."/>
            <person name="Zhang T."/>
            <person name="Song X."/>
            <person name="Zhang H."/>
            <person name="Dai N."/>
            <person name="Sheng W."/>
            <person name="Hou X."/>
            <person name="Wei L."/>
        </authorList>
    </citation>
    <scope>NUCLEOTIDE SEQUENCE</scope>
    <source>
        <strain evidence="1">G02</strain>
        <tissue evidence="1">Leaf</tissue>
    </source>
</reference>
<dbReference type="AlphaFoldDB" id="A0AAW2R504"/>
<dbReference type="EMBL" id="JACGWJ010000014">
    <property type="protein sequence ID" value="KAL0375130.1"/>
    <property type="molecule type" value="Genomic_DNA"/>
</dbReference>
<gene>
    <name evidence="1" type="ORF">Sradi_3428700</name>
</gene>
<organism evidence="1">
    <name type="scientific">Sesamum radiatum</name>
    <name type="common">Black benniseed</name>
    <dbReference type="NCBI Taxonomy" id="300843"/>
    <lineage>
        <taxon>Eukaryota</taxon>
        <taxon>Viridiplantae</taxon>
        <taxon>Streptophyta</taxon>
        <taxon>Embryophyta</taxon>
        <taxon>Tracheophyta</taxon>
        <taxon>Spermatophyta</taxon>
        <taxon>Magnoliopsida</taxon>
        <taxon>eudicotyledons</taxon>
        <taxon>Gunneridae</taxon>
        <taxon>Pentapetalae</taxon>
        <taxon>asterids</taxon>
        <taxon>lamiids</taxon>
        <taxon>Lamiales</taxon>
        <taxon>Pedaliaceae</taxon>
        <taxon>Sesamum</taxon>
    </lineage>
</organism>